<protein>
    <submittedName>
        <fullName evidence="3">Uncharacterized protein</fullName>
    </submittedName>
</protein>
<sequence length="350" mass="38710">MANFLPQKEMKQFQLSGDVPSLSQVHQMYGQASQLKGQASQLQNQATQQYNQAKQSVTDLQEQIQRKTSQLQGQATDNYNQAIKSATNFQGHLQGQTRQIYNQATQSLKDAKLKTEFSTLIGNLAEKGEDKAIHLLGNTLGVSVEGKTPDQLIDDLNAAVENPETQQKVLEFTDNLIKISKKPLEEASTEAAVLFGNTVDEEGKQAVKVIWDLAGAIPVVGEGVELFKTGKDIIDTGINLVQSGESAIKIANEPVEKVEQEINDAAAAQVAQELTTTSNTPILSQNRLRGGAPTEKQYNQYKKLQLNAANRLSQSFQGFYGTRKRRKGSRKRGPKIHVKTRTRRTKRAKY</sequence>
<feature type="compositionally biased region" description="Basic residues" evidence="2">
    <location>
        <begin position="322"/>
        <end position="350"/>
    </location>
</feature>
<keyword evidence="1" id="KW-0175">Coiled coil</keyword>
<evidence type="ECO:0000313" key="3">
    <source>
        <dbReference type="EMBL" id="QHS89032.1"/>
    </source>
</evidence>
<feature type="coiled-coil region" evidence="1">
    <location>
        <begin position="32"/>
        <end position="70"/>
    </location>
</feature>
<dbReference type="EMBL" id="MN739104">
    <property type="protein sequence ID" value="QHS89032.1"/>
    <property type="molecule type" value="Genomic_DNA"/>
</dbReference>
<feature type="region of interest" description="Disordered" evidence="2">
    <location>
        <begin position="320"/>
        <end position="350"/>
    </location>
</feature>
<evidence type="ECO:0000256" key="1">
    <source>
        <dbReference type="SAM" id="Coils"/>
    </source>
</evidence>
<organism evidence="3">
    <name type="scientific">viral metagenome</name>
    <dbReference type="NCBI Taxonomy" id="1070528"/>
    <lineage>
        <taxon>unclassified sequences</taxon>
        <taxon>metagenomes</taxon>
        <taxon>organismal metagenomes</taxon>
    </lineage>
</organism>
<name>A0A6C0BAI0_9ZZZZ</name>
<reference evidence="3" key="1">
    <citation type="journal article" date="2020" name="Nature">
        <title>Giant virus diversity and host interactions through global metagenomics.</title>
        <authorList>
            <person name="Schulz F."/>
            <person name="Roux S."/>
            <person name="Paez-Espino D."/>
            <person name="Jungbluth S."/>
            <person name="Walsh D.A."/>
            <person name="Denef V.J."/>
            <person name="McMahon K.D."/>
            <person name="Konstantinidis K.T."/>
            <person name="Eloe-Fadrosh E.A."/>
            <person name="Kyrpides N.C."/>
            <person name="Woyke T."/>
        </authorList>
    </citation>
    <scope>NUCLEOTIDE SEQUENCE</scope>
    <source>
        <strain evidence="3">GVMAG-M-3300010158-59</strain>
    </source>
</reference>
<evidence type="ECO:0000256" key="2">
    <source>
        <dbReference type="SAM" id="MobiDB-lite"/>
    </source>
</evidence>
<proteinExistence type="predicted"/>
<accession>A0A6C0BAI0</accession>
<dbReference type="AlphaFoldDB" id="A0A6C0BAI0"/>